<reference evidence="11" key="1">
    <citation type="submission" date="2022-11" db="UniProtKB">
        <authorList>
            <consortium name="WormBaseParasite"/>
        </authorList>
    </citation>
    <scope>IDENTIFICATION</scope>
</reference>
<dbReference type="GO" id="GO:0005525">
    <property type="term" value="F:GTP binding"/>
    <property type="evidence" value="ECO:0007669"/>
    <property type="project" value="UniProtKB-KW"/>
</dbReference>
<dbReference type="FunFam" id="3.40.50.300:FF:000493">
    <property type="entry name" value="Guanine nucleotide-binding protein-like 3-like protein"/>
    <property type="match status" value="1"/>
</dbReference>
<feature type="domain" description="CP-type G" evidence="9">
    <location>
        <begin position="140"/>
        <end position="320"/>
    </location>
</feature>
<dbReference type="GO" id="GO:0005730">
    <property type="term" value="C:nucleolus"/>
    <property type="evidence" value="ECO:0007669"/>
    <property type="project" value="UniProtKB-ARBA"/>
</dbReference>
<dbReference type="InterPro" id="IPR030378">
    <property type="entry name" value="G_CP_dom"/>
</dbReference>
<dbReference type="Pfam" id="PF01926">
    <property type="entry name" value="MMR_HSR1"/>
    <property type="match status" value="1"/>
</dbReference>
<dbReference type="InterPro" id="IPR014813">
    <property type="entry name" value="Gnl3_N_dom"/>
</dbReference>
<dbReference type="InterPro" id="IPR023179">
    <property type="entry name" value="GTP-bd_ortho_bundle_sf"/>
</dbReference>
<keyword evidence="10" id="KW-1185">Reference proteome</keyword>
<dbReference type="CDD" id="cd04178">
    <property type="entry name" value="Nucleostemin_like"/>
    <property type="match status" value="1"/>
</dbReference>
<dbReference type="SUPFAM" id="SSF52540">
    <property type="entry name" value="P-loop containing nucleoside triphosphate hydrolases"/>
    <property type="match status" value="1"/>
</dbReference>
<name>A0A914ZAM9_9BILA</name>
<evidence type="ECO:0000256" key="4">
    <source>
        <dbReference type="ARBA" id="ARBA00023134"/>
    </source>
</evidence>
<dbReference type="PRINTS" id="PR00326">
    <property type="entry name" value="GTP1OBG"/>
</dbReference>
<evidence type="ECO:0000256" key="8">
    <source>
        <dbReference type="SAM" id="MobiDB-lite"/>
    </source>
</evidence>
<keyword evidence="4" id="KW-0342">GTP-binding</keyword>
<evidence type="ECO:0000256" key="3">
    <source>
        <dbReference type="ARBA" id="ARBA00023054"/>
    </source>
</evidence>
<accession>A0A914ZAM9</accession>
<feature type="region of interest" description="Disordered" evidence="8">
    <location>
        <begin position="28"/>
        <end position="49"/>
    </location>
</feature>
<feature type="compositionally biased region" description="Basic residues" evidence="8">
    <location>
        <begin position="30"/>
        <end position="44"/>
    </location>
</feature>
<keyword evidence="5" id="KW-0539">Nucleus</keyword>
<dbReference type="InterPro" id="IPR006073">
    <property type="entry name" value="GTP-bd"/>
</dbReference>
<dbReference type="PANTHER" id="PTHR11089:SF30">
    <property type="entry name" value="GUANINE NUCLEOTIDE-BINDING PROTEIN-LIKE 3 HOMOLOG"/>
    <property type="match status" value="1"/>
</dbReference>
<dbReference type="InterPro" id="IPR050755">
    <property type="entry name" value="TRAFAC_YlqF/YawG_RiboMat"/>
</dbReference>
<evidence type="ECO:0000256" key="6">
    <source>
        <dbReference type="ARBA" id="ARBA00069022"/>
    </source>
</evidence>
<dbReference type="Gene3D" id="3.40.50.300">
    <property type="entry name" value="P-loop containing nucleotide triphosphate hydrolases"/>
    <property type="match status" value="1"/>
</dbReference>
<evidence type="ECO:0000256" key="5">
    <source>
        <dbReference type="ARBA" id="ARBA00023242"/>
    </source>
</evidence>
<evidence type="ECO:0000313" key="11">
    <source>
        <dbReference type="WBParaSite" id="PSU_v2.g9376.t1"/>
    </source>
</evidence>
<evidence type="ECO:0000256" key="7">
    <source>
        <dbReference type="SAM" id="Coils"/>
    </source>
</evidence>
<dbReference type="Pfam" id="PF08701">
    <property type="entry name" value="GN3L_Grn1"/>
    <property type="match status" value="1"/>
</dbReference>
<keyword evidence="2" id="KW-0547">Nucleotide-binding</keyword>
<dbReference type="AlphaFoldDB" id="A0A914ZAM9"/>
<feature type="coiled-coil region" evidence="7">
    <location>
        <begin position="58"/>
        <end position="89"/>
    </location>
</feature>
<evidence type="ECO:0000256" key="2">
    <source>
        <dbReference type="ARBA" id="ARBA00022741"/>
    </source>
</evidence>
<evidence type="ECO:0000313" key="10">
    <source>
        <dbReference type="Proteomes" id="UP000887577"/>
    </source>
</evidence>
<dbReference type="FunFam" id="1.10.1580.10:FF:000002">
    <property type="entry name" value="Guanine nucleotide-binding protein-like 3 (nucleolar)-like"/>
    <property type="match status" value="1"/>
</dbReference>
<dbReference type="PROSITE" id="PS51721">
    <property type="entry name" value="G_CP"/>
    <property type="match status" value="1"/>
</dbReference>
<dbReference type="Proteomes" id="UP000887577">
    <property type="component" value="Unplaced"/>
</dbReference>
<protein>
    <recommendedName>
        <fullName evidence="6">Guanine nucleotide-binding protein-like 3 homolog</fullName>
    </recommendedName>
</protein>
<dbReference type="InterPro" id="IPR027417">
    <property type="entry name" value="P-loop_NTPase"/>
</dbReference>
<dbReference type="Gene3D" id="1.10.1580.10">
    <property type="match status" value="1"/>
</dbReference>
<evidence type="ECO:0000259" key="9">
    <source>
        <dbReference type="PROSITE" id="PS51721"/>
    </source>
</evidence>
<keyword evidence="3 7" id="KW-0175">Coiled coil</keyword>
<comment type="subcellular location">
    <subcellularLocation>
        <location evidence="1">Nucleus</location>
    </subcellularLocation>
</comment>
<dbReference type="WBParaSite" id="PSU_v2.g9376.t1">
    <property type="protein sequence ID" value="PSU_v2.g9376.t1"/>
    <property type="gene ID" value="PSU_v2.g9376"/>
</dbReference>
<organism evidence="10 11">
    <name type="scientific">Panagrolaimus superbus</name>
    <dbReference type="NCBI Taxonomy" id="310955"/>
    <lineage>
        <taxon>Eukaryota</taxon>
        <taxon>Metazoa</taxon>
        <taxon>Ecdysozoa</taxon>
        <taxon>Nematoda</taxon>
        <taxon>Chromadorea</taxon>
        <taxon>Rhabditida</taxon>
        <taxon>Tylenchina</taxon>
        <taxon>Panagrolaimomorpha</taxon>
        <taxon>Panagrolaimoidea</taxon>
        <taxon>Panagrolaimidae</taxon>
        <taxon>Panagrolaimus</taxon>
    </lineage>
</organism>
<dbReference type="PANTHER" id="PTHR11089">
    <property type="entry name" value="GTP-BINDING PROTEIN-RELATED"/>
    <property type="match status" value="1"/>
</dbReference>
<proteinExistence type="predicted"/>
<sequence>MANYKLKKPSKRQSCKKKYKIVKKVAEHNKKLKRDTKRKGHHKGAEKLISIPNKCPFKDELQLEAEQRREQLKEEKALKKAELKAFKADPTKKRKLNSDVPIEIGKKALLDLPAIHHDQYILEPQEVIGDKNDKSTRVFAGEVRKTVEAADIIIEVLDARDPLGSRNRAIEKSVISQGKRLILLLNKIDLVPKSNITAWLKYLRLELPTVAFKASTQEQSDNLGRFNASHLLKQNQGSKCIGAELIMSLLANYCRNKDIKTSVRVGVIGYPNVGKSSVINSLKRRRACQTGATPGVTRKLQEVELDKHIRLIDSPGVVLASRESFDPVEVALKNALRVEALSDPISPVIAILRRCTVDTLMMHFNIPQFSDIDQFLALIANKIGRLKKGGRPDRNAAAKHVLNAWTTGKLRYYTEPPEVRARAEDEAVCSSELLSSFTKEFNLNEIDDKAIVEGLPENVMQIDTAYDPSVPREGDMNGDIAMEEDIPDKSVVVTGRITAKKTGKADDSNSKISLPNSFDIDGNVQLNKTIAEAIKKNKKKAKKTAKRADKLGEDFEKAFAGNGDVDMEYDFDELKTEV</sequence>
<evidence type="ECO:0000256" key="1">
    <source>
        <dbReference type="ARBA" id="ARBA00004123"/>
    </source>
</evidence>